<feature type="coiled-coil region" evidence="11">
    <location>
        <begin position="191"/>
        <end position="251"/>
    </location>
</feature>
<reference evidence="13 14" key="1">
    <citation type="journal article" date="2023" name="Arcadia Sci">
        <title>De novo assembly of a long-read Amblyomma americanum tick genome.</title>
        <authorList>
            <person name="Chou S."/>
            <person name="Poskanzer K.E."/>
            <person name="Rollins M."/>
            <person name="Thuy-Boun P.S."/>
        </authorList>
    </citation>
    <scope>NUCLEOTIDE SEQUENCE [LARGE SCALE GENOMIC DNA]</scope>
    <source>
        <strain evidence="13">F_SG_1</strain>
        <tissue evidence="13">Salivary glands</tissue>
    </source>
</reference>
<dbReference type="InterPro" id="IPR004575">
    <property type="entry name" value="MAT1/Tfb3"/>
</dbReference>
<dbReference type="Proteomes" id="UP001321473">
    <property type="component" value="Unassembled WGS sequence"/>
</dbReference>
<keyword evidence="2" id="KW-0479">Metal-binding</keyword>
<protein>
    <recommendedName>
        <fullName evidence="6">CDK-activating kinase assembly factor MAT1</fullName>
    </recommendedName>
    <alternativeName>
        <fullName evidence="9">CDK7/cyclin-H assembly factor</fullName>
    </alternativeName>
    <alternativeName>
        <fullName evidence="7">Menage a trois</fullName>
    </alternativeName>
    <alternativeName>
        <fullName evidence="8">RING finger protein MAT1</fullName>
    </alternativeName>
</protein>
<keyword evidence="4" id="KW-0862">Zinc</keyword>
<keyword evidence="14" id="KW-1185">Reference proteome</keyword>
<dbReference type="InterPro" id="IPR057657">
    <property type="entry name" value="MAT1_CAK-anch"/>
</dbReference>
<dbReference type="InterPro" id="IPR017907">
    <property type="entry name" value="Znf_RING_CS"/>
</dbReference>
<dbReference type="Pfam" id="PF25811">
    <property type="entry name" value="CAK-anch_MAT1"/>
    <property type="match status" value="1"/>
</dbReference>
<dbReference type="InterPro" id="IPR013083">
    <property type="entry name" value="Znf_RING/FYVE/PHD"/>
</dbReference>
<dbReference type="GO" id="GO:0061575">
    <property type="term" value="F:cyclin-dependent protein serine/threonine kinase activator activity"/>
    <property type="evidence" value="ECO:0007669"/>
    <property type="project" value="InterPro"/>
</dbReference>
<evidence type="ECO:0000256" key="11">
    <source>
        <dbReference type="SAM" id="Coils"/>
    </source>
</evidence>
<dbReference type="InterPro" id="IPR001841">
    <property type="entry name" value="Znf_RING"/>
</dbReference>
<dbReference type="SUPFAM" id="SSF57850">
    <property type="entry name" value="RING/U-box"/>
    <property type="match status" value="1"/>
</dbReference>
<feature type="domain" description="RING-type" evidence="12">
    <location>
        <begin position="82"/>
        <end position="126"/>
    </location>
</feature>
<dbReference type="FunFam" id="3.30.40.10:FF:000037">
    <property type="entry name" value="Cdk-activating kinase assembly factor MAT1, centre"/>
    <property type="match status" value="1"/>
</dbReference>
<proteinExistence type="predicted"/>
<keyword evidence="3 10" id="KW-0863">Zinc-finger</keyword>
<dbReference type="NCBIfam" id="TIGR00570">
    <property type="entry name" value="cdk7"/>
    <property type="match status" value="1"/>
</dbReference>
<keyword evidence="11" id="KW-0175">Coiled coil</keyword>
<dbReference type="GO" id="GO:0005675">
    <property type="term" value="C:transcription factor TFIIH holo complex"/>
    <property type="evidence" value="ECO:0007669"/>
    <property type="project" value="InterPro"/>
</dbReference>
<gene>
    <name evidence="13" type="ORF">V5799_027850</name>
</gene>
<dbReference type="Pfam" id="PF17121">
    <property type="entry name" value="zf-C3HC4_5"/>
    <property type="match status" value="1"/>
</dbReference>
<evidence type="ECO:0000256" key="5">
    <source>
        <dbReference type="ARBA" id="ARBA00023242"/>
    </source>
</evidence>
<evidence type="ECO:0000256" key="9">
    <source>
        <dbReference type="ARBA" id="ARBA00083888"/>
    </source>
</evidence>
<evidence type="ECO:0000256" key="2">
    <source>
        <dbReference type="ARBA" id="ARBA00022723"/>
    </source>
</evidence>
<accession>A0AAQ4DEJ3</accession>
<dbReference type="EMBL" id="JARKHS020031774">
    <property type="protein sequence ID" value="KAK8760883.1"/>
    <property type="molecule type" value="Genomic_DNA"/>
</dbReference>
<evidence type="ECO:0000313" key="13">
    <source>
        <dbReference type="EMBL" id="KAK8760883.1"/>
    </source>
</evidence>
<keyword evidence="5" id="KW-0539">Nucleus</keyword>
<dbReference type="GO" id="GO:0006357">
    <property type="term" value="P:regulation of transcription by RNA polymerase II"/>
    <property type="evidence" value="ECO:0007669"/>
    <property type="project" value="TreeGrafter"/>
</dbReference>
<dbReference type="Gene3D" id="3.30.40.10">
    <property type="entry name" value="Zinc/RING finger domain, C3HC4 (zinc finger)"/>
    <property type="match status" value="1"/>
</dbReference>
<dbReference type="Pfam" id="PF06391">
    <property type="entry name" value="MAT1"/>
    <property type="match status" value="1"/>
</dbReference>
<evidence type="ECO:0000256" key="3">
    <source>
        <dbReference type="ARBA" id="ARBA00022771"/>
    </source>
</evidence>
<dbReference type="SMART" id="SM00184">
    <property type="entry name" value="RING"/>
    <property type="match status" value="1"/>
</dbReference>
<comment type="subcellular location">
    <subcellularLocation>
        <location evidence="1">Nucleus</location>
    </subcellularLocation>
</comment>
<dbReference type="AlphaFoldDB" id="A0AAQ4DEJ3"/>
<evidence type="ECO:0000256" key="1">
    <source>
        <dbReference type="ARBA" id="ARBA00004123"/>
    </source>
</evidence>
<evidence type="ECO:0000313" key="14">
    <source>
        <dbReference type="Proteomes" id="UP001321473"/>
    </source>
</evidence>
<evidence type="ECO:0000256" key="4">
    <source>
        <dbReference type="ARBA" id="ARBA00022833"/>
    </source>
</evidence>
<dbReference type="PROSITE" id="PS50089">
    <property type="entry name" value="ZF_RING_2"/>
    <property type="match status" value="1"/>
</dbReference>
<dbReference type="CDD" id="cd16517">
    <property type="entry name" value="RING-HC_MAT1"/>
    <property type="match status" value="1"/>
</dbReference>
<dbReference type="PROSITE" id="PS00518">
    <property type="entry name" value="ZF_RING_1"/>
    <property type="match status" value="1"/>
</dbReference>
<evidence type="ECO:0000256" key="6">
    <source>
        <dbReference type="ARBA" id="ARBA00074719"/>
    </source>
</evidence>
<evidence type="ECO:0000256" key="7">
    <source>
        <dbReference type="ARBA" id="ARBA00077380"/>
    </source>
</evidence>
<comment type="caution">
    <text evidence="13">The sequence shown here is derived from an EMBL/GenBank/DDBJ whole genome shotgun (WGS) entry which is preliminary data.</text>
</comment>
<evidence type="ECO:0000256" key="8">
    <source>
        <dbReference type="ARBA" id="ARBA00077720"/>
    </source>
</evidence>
<organism evidence="13 14">
    <name type="scientific">Amblyomma americanum</name>
    <name type="common">Lone star tick</name>
    <dbReference type="NCBI Taxonomy" id="6943"/>
    <lineage>
        <taxon>Eukaryota</taxon>
        <taxon>Metazoa</taxon>
        <taxon>Ecdysozoa</taxon>
        <taxon>Arthropoda</taxon>
        <taxon>Chelicerata</taxon>
        <taxon>Arachnida</taxon>
        <taxon>Acari</taxon>
        <taxon>Parasitiformes</taxon>
        <taxon>Ixodida</taxon>
        <taxon>Ixodoidea</taxon>
        <taxon>Ixodidae</taxon>
        <taxon>Amblyomminae</taxon>
        <taxon>Amblyomma</taxon>
    </lineage>
</organism>
<name>A0AAQ4DEJ3_AMBAM</name>
<sequence>MNRNYTVWCQVLFMGMYGGYDGEKNRVRLHVIRAGRRKLFNERTAALCHIQLEVVSDEGLDQKKSSLIKRHPEVATMDDLACPRCRTTKYRNPSLRLMVNVCGHALCDNCVELLFVKGSGACPQCNVPLRRGNFRLQIFEDSKVEKEVDIRRKILKDYNKREEDFETLRAYNDYLEEVETIIYNLANEIDVEATRRKVEQYKRENKAQIQKGKLKASKDEEYLEELLELERQETELRRDQLAEVEKAAQREKLKQKESLIDDLMFSDLPANKILASHGDKLRQVACPKPLPPKPVAAEFSTGIKFRQKEAFLPIPKVVEGPLYKYTALEQDLCGPTAPSLESLSPSGYTAHVRATVEAEEAGGFLAALACQRALQDAFCGLHFKVVEEVSS</sequence>
<dbReference type="GO" id="GO:0006289">
    <property type="term" value="P:nucleotide-excision repair"/>
    <property type="evidence" value="ECO:0007669"/>
    <property type="project" value="InterPro"/>
</dbReference>
<dbReference type="PANTHER" id="PTHR12683:SF13">
    <property type="entry name" value="CDK-ACTIVATING KINASE ASSEMBLY FACTOR MAT1"/>
    <property type="match status" value="1"/>
</dbReference>
<evidence type="ECO:0000256" key="10">
    <source>
        <dbReference type="PROSITE-ProRule" id="PRU00175"/>
    </source>
</evidence>
<dbReference type="InterPro" id="IPR015877">
    <property type="entry name" value="MAT1_centre"/>
</dbReference>
<evidence type="ECO:0000259" key="12">
    <source>
        <dbReference type="PROSITE" id="PS50089"/>
    </source>
</evidence>
<dbReference type="PANTHER" id="PTHR12683">
    <property type="entry name" value="CDK-ACTIVATING KINASE ASSEMBLY FACTOR MAT1"/>
    <property type="match status" value="1"/>
</dbReference>
<dbReference type="GO" id="GO:0008270">
    <property type="term" value="F:zinc ion binding"/>
    <property type="evidence" value="ECO:0007669"/>
    <property type="project" value="UniProtKB-KW"/>
</dbReference>